<dbReference type="Pfam" id="PF13304">
    <property type="entry name" value="AAA_21"/>
    <property type="match status" value="1"/>
</dbReference>
<dbReference type="Proteomes" id="UP000019141">
    <property type="component" value="Unassembled WGS sequence"/>
</dbReference>
<dbReference type="PANTHER" id="PTHR43581">
    <property type="entry name" value="ATP/GTP PHOSPHATASE"/>
    <property type="match status" value="1"/>
</dbReference>
<name>W4LA79_ENTF1</name>
<dbReference type="EMBL" id="AZHW01001099">
    <property type="protein sequence ID" value="ETW94231.1"/>
    <property type="molecule type" value="Genomic_DNA"/>
</dbReference>
<evidence type="ECO:0000313" key="3">
    <source>
        <dbReference type="Proteomes" id="UP000019141"/>
    </source>
</evidence>
<gene>
    <name evidence="2" type="ORF">ETSY1_35750</name>
</gene>
<keyword evidence="3" id="KW-1185">Reference proteome</keyword>
<accession>W4LA79</accession>
<evidence type="ECO:0000313" key="2">
    <source>
        <dbReference type="EMBL" id="ETW94231.1"/>
    </source>
</evidence>
<dbReference type="HOGENOM" id="CLU_033429_2_0_7"/>
<dbReference type="SUPFAM" id="SSF52540">
    <property type="entry name" value="P-loop containing nucleoside triphosphate hydrolases"/>
    <property type="match status" value="1"/>
</dbReference>
<dbReference type="InterPro" id="IPR051396">
    <property type="entry name" value="Bact_Antivir_Def_Nuclease"/>
</dbReference>
<dbReference type="GO" id="GO:0016887">
    <property type="term" value="F:ATP hydrolysis activity"/>
    <property type="evidence" value="ECO:0007669"/>
    <property type="project" value="InterPro"/>
</dbReference>
<dbReference type="InterPro" id="IPR027417">
    <property type="entry name" value="P-loop_NTPase"/>
</dbReference>
<organism evidence="2 3">
    <name type="scientific">Entotheonella factor</name>
    <dbReference type="NCBI Taxonomy" id="1429438"/>
    <lineage>
        <taxon>Bacteria</taxon>
        <taxon>Pseudomonadati</taxon>
        <taxon>Nitrospinota/Tectimicrobiota group</taxon>
        <taxon>Candidatus Tectimicrobiota</taxon>
        <taxon>Candidatus Entotheonellia</taxon>
        <taxon>Candidatus Entotheonellales</taxon>
        <taxon>Candidatus Entotheonellaceae</taxon>
        <taxon>Candidatus Entotheonella</taxon>
    </lineage>
</organism>
<dbReference type="GO" id="GO:0005524">
    <property type="term" value="F:ATP binding"/>
    <property type="evidence" value="ECO:0007669"/>
    <property type="project" value="InterPro"/>
</dbReference>
<comment type="caution">
    <text evidence="2">The sequence shown here is derived from an EMBL/GenBank/DDBJ whole genome shotgun (WGS) entry which is preliminary data.</text>
</comment>
<proteinExistence type="predicted"/>
<dbReference type="InterPro" id="IPR003959">
    <property type="entry name" value="ATPase_AAA_core"/>
</dbReference>
<dbReference type="Gene3D" id="3.40.50.300">
    <property type="entry name" value="P-loop containing nucleotide triphosphate hydrolases"/>
    <property type="match status" value="1"/>
</dbReference>
<reference evidence="2 3" key="1">
    <citation type="journal article" date="2014" name="Nature">
        <title>An environmental bacterial taxon with a large and distinct metabolic repertoire.</title>
        <authorList>
            <person name="Wilson M.C."/>
            <person name="Mori T."/>
            <person name="Ruckert C."/>
            <person name="Uria A.R."/>
            <person name="Helf M.J."/>
            <person name="Takada K."/>
            <person name="Gernert C."/>
            <person name="Steffens U.A."/>
            <person name="Heycke N."/>
            <person name="Schmitt S."/>
            <person name="Rinke C."/>
            <person name="Helfrich E.J."/>
            <person name="Brachmann A.O."/>
            <person name="Gurgui C."/>
            <person name="Wakimoto T."/>
            <person name="Kracht M."/>
            <person name="Crusemann M."/>
            <person name="Hentschel U."/>
            <person name="Abe I."/>
            <person name="Matsunaga S."/>
            <person name="Kalinowski J."/>
            <person name="Takeyama H."/>
            <person name="Piel J."/>
        </authorList>
    </citation>
    <scope>NUCLEOTIDE SEQUENCE [LARGE SCALE GENOMIC DNA]</scope>
    <source>
        <strain evidence="3">TSY1</strain>
    </source>
</reference>
<dbReference type="AlphaFoldDB" id="W4LA79"/>
<dbReference type="PANTHER" id="PTHR43581:SF4">
    <property type="entry name" value="ATP_GTP PHOSPHATASE"/>
    <property type="match status" value="1"/>
</dbReference>
<feature type="domain" description="ATPase AAA-type core" evidence="1">
    <location>
        <begin position="60"/>
        <end position="329"/>
    </location>
</feature>
<evidence type="ECO:0000259" key="1">
    <source>
        <dbReference type="Pfam" id="PF13304"/>
    </source>
</evidence>
<sequence>MAGAFRLGLVIVRLCFSVVGNQTWDKVVMFLKSIRLKNCKCFDDLELTFAEEDGSVRSWTVLLGENGTGKSTLLKAIAVVTSGSNALGELLEEPSDWIRYRKTYCELEAVLVTQELEERHLQVRINKGDTITDVIVRNLQGLDALDRALKYAERNYFVVGFGASRRLSPDIGRRAKTSAFRSARAQNVATLFDADAVLNPLESWAMDLDYANRTGIRTIRHVLNQFLPDVTFHRIDKKQGRLLFKTPDGIVPLQALSDGYQNIAAWVGDLLYRITEVFEDYRNPLNARGLLLIDEVDLHLHPNWQRELLAFLGNHLPNFQCIVTTHSPVTAQQAGQGHLHYLTREDGSIRIEPFSGAPSRLLINQLLMSDAFGVVSDESLDLQQKKDRYRELRDQDHLSANEEAEMADLMAFLQEQPTGGRSNVHLHDAQVALLQKIERELAEPPS</sequence>
<protein>
    <recommendedName>
        <fullName evidence="1">ATPase AAA-type core domain-containing protein</fullName>
    </recommendedName>
</protein>